<proteinExistence type="predicted"/>
<feature type="region of interest" description="Disordered" evidence="1">
    <location>
        <begin position="192"/>
        <end position="247"/>
    </location>
</feature>
<sequence length="386" mass="41753">GVIVNSQGTIIDAVYFNNMKALKCVTHSGDERTGEKEGHDEVIWVGLNKLPEHVKMMLFVVAVHSGGSLRDVRNGVIHALEENKDNEVARIEMERSGAEVDVVATLVRSTQDPDAWTFSAVQVPAQHGHGPPPNFMDVLEPTMGNLIRAVIPGAPKRQKVAFAMEKGDVLDLPATGQLSGITAGLGWDVEGEGRRPGRLCRAARRPGPDRGGGLLRQPHGQRPAPLGGQPHGRGRGRRRADRVRPRRRAREGVADLLLLPSSIVVNIYTRGVTFRSVSNAYCRIFGAEGCEMARFQLTEGGRETALIMARLFREGGGRWGFQAIGTFSRGHTWKDTVPDLVRESQRPPRELQLRAATALSFGSAPQVAAAPRANSGCGPGKGCALQ</sequence>
<dbReference type="Gene3D" id="2.60.60.30">
    <property type="entry name" value="sav2460 like domains"/>
    <property type="match status" value="2"/>
</dbReference>
<evidence type="ECO:0000313" key="4">
    <source>
        <dbReference type="Proteomes" id="UP001189429"/>
    </source>
</evidence>
<feature type="compositionally biased region" description="Basic residues" evidence="1">
    <location>
        <begin position="232"/>
        <end position="247"/>
    </location>
</feature>
<name>A0ABN9YEF2_9DINO</name>
<dbReference type="Proteomes" id="UP001189429">
    <property type="component" value="Unassembled WGS sequence"/>
</dbReference>
<reference evidence="3" key="1">
    <citation type="submission" date="2023-10" db="EMBL/GenBank/DDBJ databases">
        <authorList>
            <person name="Chen Y."/>
            <person name="Shah S."/>
            <person name="Dougan E. K."/>
            <person name="Thang M."/>
            <person name="Chan C."/>
        </authorList>
    </citation>
    <scope>NUCLEOTIDE SEQUENCE [LARGE SCALE GENOMIC DNA]</scope>
</reference>
<evidence type="ECO:0000256" key="1">
    <source>
        <dbReference type="SAM" id="MobiDB-lite"/>
    </source>
</evidence>
<protein>
    <recommendedName>
        <fullName evidence="2">TerD domain-containing protein</fullName>
    </recommendedName>
</protein>
<feature type="domain" description="TerD" evidence="2">
    <location>
        <begin position="12"/>
        <end position="122"/>
    </location>
</feature>
<accession>A0ABN9YEF2</accession>
<comment type="caution">
    <text evidence="3">The sequence shown here is derived from an EMBL/GenBank/DDBJ whole genome shotgun (WGS) entry which is preliminary data.</text>
</comment>
<dbReference type="EMBL" id="CAUYUJ010022278">
    <property type="protein sequence ID" value="CAK0909850.1"/>
    <property type="molecule type" value="Genomic_DNA"/>
</dbReference>
<evidence type="ECO:0000313" key="3">
    <source>
        <dbReference type="EMBL" id="CAK0909850.1"/>
    </source>
</evidence>
<dbReference type="InterPro" id="IPR003325">
    <property type="entry name" value="TerD"/>
</dbReference>
<gene>
    <name evidence="3" type="ORF">PCOR1329_LOCUS84165</name>
</gene>
<dbReference type="Pfam" id="PF02342">
    <property type="entry name" value="TerD"/>
    <property type="match status" value="2"/>
</dbReference>
<dbReference type="PANTHER" id="PTHR32097">
    <property type="entry name" value="CAMP-BINDING PROTEIN 1-RELATED"/>
    <property type="match status" value="1"/>
</dbReference>
<organism evidence="3 4">
    <name type="scientific">Prorocentrum cordatum</name>
    <dbReference type="NCBI Taxonomy" id="2364126"/>
    <lineage>
        <taxon>Eukaryota</taxon>
        <taxon>Sar</taxon>
        <taxon>Alveolata</taxon>
        <taxon>Dinophyceae</taxon>
        <taxon>Prorocentrales</taxon>
        <taxon>Prorocentraceae</taxon>
        <taxon>Prorocentrum</taxon>
    </lineage>
</organism>
<dbReference type="PANTHER" id="PTHR32097:SF17">
    <property type="entry name" value="CAMP-BINDING PROTEIN 1-RELATED"/>
    <property type="match status" value="1"/>
</dbReference>
<keyword evidence="4" id="KW-1185">Reference proteome</keyword>
<feature type="non-terminal residue" evidence="3">
    <location>
        <position position="1"/>
    </location>
</feature>
<feature type="domain" description="TerD" evidence="2">
    <location>
        <begin position="263"/>
        <end position="326"/>
    </location>
</feature>
<evidence type="ECO:0000259" key="2">
    <source>
        <dbReference type="Pfam" id="PF02342"/>
    </source>
</evidence>
<dbReference type="InterPro" id="IPR051324">
    <property type="entry name" value="Stress/Tellurium_Resist"/>
</dbReference>
<dbReference type="CDD" id="cd06974">
    <property type="entry name" value="TerD_like"/>
    <property type="match status" value="2"/>
</dbReference>